<feature type="transmembrane region" description="Helical" evidence="8">
    <location>
        <begin position="78"/>
        <end position="96"/>
    </location>
</feature>
<evidence type="ECO:0000256" key="2">
    <source>
        <dbReference type="ARBA" id="ARBA00008335"/>
    </source>
</evidence>
<keyword evidence="3" id="KW-0813">Transport</keyword>
<evidence type="ECO:0000256" key="8">
    <source>
        <dbReference type="SAM" id="Phobius"/>
    </source>
</evidence>
<comment type="caution">
    <text evidence="10">The sequence shown here is derived from an EMBL/GenBank/DDBJ whole genome shotgun (WGS) entry which is preliminary data.</text>
</comment>
<feature type="transmembrane region" description="Helical" evidence="8">
    <location>
        <begin position="364"/>
        <end position="383"/>
    </location>
</feature>
<dbReference type="InterPro" id="IPR051788">
    <property type="entry name" value="MFS_Transporter"/>
</dbReference>
<dbReference type="GO" id="GO:0022857">
    <property type="term" value="F:transmembrane transporter activity"/>
    <property type="evidence" value="ECO:0007669"/>
    <property type="project" value="InterPro"/>
</dbReference>
<evidence type="ECO:0000256" key="4">
    <source>
        <dbReference type="ARBA" id="ARBA00022692"/>
    </source>
</evidence>
<dbReference type="Gene3D" id="1.20.1250.20">
    <property type="entry name" value="MFS general substrate transporter like domains"/>
    <property type="match status" value="1"/>
</dbReference>
<feature type="transmembrane region" description="Helical" evidence="8">
    <location>
        <begin position="299"/>
        <end position="318"/>
    </location>
</feature>
<comment type="similarity">
    <text evidence="2">Belongs to the major facilitator superfamily.</text>
</comment>
<name>A0A7J5THN9_9BIFI</name>
<evidence type="ECO:0000256" key="1">
    <source>
        <dbReference type="ARBA" id="ARBA00004651"/>
    </source>
</evidence>
<keyword evidence="4 8" id="KW-0812">Transmembrane</keyword>
<evidence type="ECO:0000313" key="11">
    <source>
        <dbReference type="Proteomes" id="UP000429211"/>
    </source>
</evidence>
<feature type="transmembrane region" description="Helical" evidence="8">
    <location>
        <begin position="102"/>
        <end position="123"/>
    </location>
</feature>
<dbReference type="Pfam" id="PF07690">
    <property type="entry name" value="MFS_1"/>
    <property type="match status" value="1"/>
</dbReference>
<feature type="transmembrane region" description="Helical" evidence="8">
    <location>
        <begin position="135"/>
        <end position="155"/>
    </location>
</feature>
<dbReference type="InterPro" id="IPR036259">
    <property type="entry name" value="MFS_trans_sf"/>
</dbReference>
<evidence type="ECO:0000313" key="10">
    <source>
        <dbReference type="EMBL" id="KAB7460726.1"/>
    </source>
</evidence>
<feature type="domain" description="Major facilitator superfamily (MFS) profile" evidence="9">
    <location>
        <begin position="12"/>
        <end position="408"/>
    </location>
</feature>
<keyword evidence="5 8" id="KW-1133">Transmembrane helix</keyword>
<sequence>MPPKETRLVNLLLAVIYVAFISLGLPDAVLGAAWPTMSTDLGAPVSWAGGISMVISAGTIVSALMSDRMTLRFGAGKVTAISVALTALALFGFSMAPSYWVLILFAVPYGLGAGGVDAALNNYVAIHYESHHMSWLHAMWGIGALTGPYIMGYALNAGQGWSWGYRYISILQIVLTAILIFSLPLWKQRVPQPQSIETEPSADITEQSAAEGLAQEPSREPLGIRGVLAIRGAREILIMFFCYCALEQTAMLWASSYMALGKGIDKTTAAMWASLFCIGITVGRLLSGFVTMKFNDPTMIRMGQVLVLLGVVVMLLPLPQHLGTIVGLMVVGLGCAPIYPCVIHSTPTYFGEDKSQAIVGMQMACAYVGSMCMPPVFGLIAQHVTITLFPWYLVVFLVLMIVMHESLRRKCGGQRIG</sequence>
<keyword evidence="6 8" id="KW-0472">Membrane</keyword>
<organism evidence="10 11">
    <name type="scientific">Bifidobacterium dentium</name>
    <dbReference type="NCBI Taxonomy" id="1689"/>
    <lineage>
        <taxon>Bacteria</taxon>
        <taxon>Bacillati</taxon>
        <taxon>Actinomycetota</taxon>
        <taxon>Actinomycetes</taxon>
        <taxon>Bifidobacteriales</taxon>
        <taxon>Bifidobacteriaceae</taxon>
        <taxon>Bifidobacterium</taxon>
    </lineage>
</organism>
<evidence type="ECO:0000259" key="9">
    <source>
        <dbReference type="PROSITE" id="PS50850"/>
    </source>
</evidence>
<feature type="transmembrane region" description="Helical" evidence="8">
    <location>
        <begin position="324"/>
        <end position="343"/>
    </location>
</feature>
<dbReference type="SUPFAM" id="SSF103473">
    <property type="entry name" value="MFS general substrate transporter"/>
    <property type="match status" value="1"/>
</dbReference>
<comment type="subcellular location">
    <subcellularLocation>
        <location evidence="1">Cell membrane</location>
        <topology evidence="1">Multi-pass membrane protein</topology>
    </subcellularLocation>
</comment>
<accession>A0A7J5THN9</accession>
<feature type="transmembrane region" description="Helical" evidence="8">
    <location>
        <begin position="47"/>
        <end position="66"/>
    </location>
</feature>
<dbReference type="PANTHER" id="PTHR23514">
    <property type="entry name" value="BYPASS OF STOP CODON PROTEIN 6"/>
    <property type="match status" value="1"/>
</dbReference>
<proteinExistence type="inferred from homology"/>
<dbReference type="AlphaFoldDB" id="A0A7J5THN9"/>
<reference evidence="10 11" key="1">
    <citation type="journal article" date="2019" name="Nat. Med.">
        <title>A library of human gut bacterial isolates paired with longitudinal multiomics data enables mechanistic microbiome research.</title>
        <authorList>
            <person name="Poyet M."/>
            <person name="Groussin M."/>
            <person name="Gibbons S.M."/>
            <person name="Avila-Pacheco J."/>
            <person name="Jiang X."/>
            <person name="Kearney S.M."/>
            <person name="Perrotta A.R."/>
            <person name="Berdy B."/>
            <person name="Zhao S."/>
            <person name="Lieberman T.D."/>
            <person name="Swanson P.K."/>
            <person name="Smith M."/>
            <person name="Roesemann S."/>
            <person name="Alexander J.E."/>
            <person name="Rich S.A."/>
            <person name="Livny J."/>
            <person name="Vlamakis H."/>
            <person name="Clish C."/>
            <person name="Bullock K."/>
            <person name="Deik A."/>
            <person name="Scott J."/>
            <person name="Pierce K.A."/>
            <person name="Xavier R.J."/>
            <person name="Alm E.J."/>
        </authorList>
    </citation>
    <scope>NUCLEOTIDE SEQUENCE [LARGE SCALE GENOMIC DNA]</scope>
    <source>
        <strain evidence="10 11">BIOML-A2</strain>
    </source>
</reference>
<dbReference type="GO" id="GO:0005886">
    <property type="term" value="C:plasma membrane"/>
    <property type="evidence" value="ECO:0007669"/>
    <property type="project" value="UniProtKB-SubCell"/>
</dbReference>
<dbReference type="PROSITE" id="PS50850">
    <property type="entry name" value="MFS"/>
    <property type="match status" value="1"/>
</dbReference>
<evidence type="ECO:0000256" key="7">
    <source>
        <dbReference type="SAM" id="MobiDB-lite"/>
    </source>
</evidence>
<dbReference type="Proteomes" id="UP000429211">
    <property type="component" value="Unassembled WGS sequence"/>
</dbReference>
<dbReference type="EMBL" id="WDPD01000005">
    <property type="protein sequence ID" value="KAB7460726.1"/>
    <property type="molecule type" value="Genomic_DNA"/>
</dbReference>
<feature type="transmembrane region" description="Helical" evidence="8">
    <location>
        <begin position="236"/>
        <end position="257"/>
    </location>
</feature>
<dbReference type="InterPro" id="IPR011701">
    <property type="entry name" value="MFS"/>
</dbReference>
<evidence type="ECO:0000256" key="6">
    <source>
        <dbReference type="ARBA" id="ARBA00023136"/>
    </source>
</evidence>
<gene>
    <name evidence="10" type="ORF">GBB04_06635</name>
</gene>
<feature type="compositionally biased region" description="Polar residues" evidence="7">
    <location>
        <begin position="196"/>
        <end position="208"/>
    </location>
</feature>
<feature type="transmembrane region" description="Helical" evidence="8">
    <location>
        <begin position="389"/>
        <end position="407"/>
    </location>
</feature>
<protein>
    <submittedName>
        <fullName evidence="10">MFS transporter</fullName>
    </submittedName>
</protein>
<evidence type="ECO:0000256" key="5">
    <source>
        <dbReference type="ARBA" id="ARBA00022989"/>
    </source>
</evidence>
<dbReference type="PANTHER" id="PTHR23514:SF3">
    <property type="entry name" value="BYPASS OF STOP CODON PROTEIN 6"/>
    <property type="match status" value="1"/>
</dbReference>
<feature type="transmembrane region" description="Helical" evidence="8">
    <location>
        <begin position="269"/>
        <end position="287"/>
    </location>
</feature>
<evidence type="ECO:0000256" key="3">
    <source>
        <dbReference type="ARBA" id="ARBA00022448"/>
    </source>
</evidence>
<dbReference type="InterPro" id="IPR020846">
    <property type="entry name" value="MFS_dom"/>
</dbReference>
<feature type="transmembrane region" description="Helical" evidence="8">
    <location>
        <begin position="167"/>
        <end position="186"/>
    </location>
</feature>
<feature type="region of interest" description="Disordered" evidence="7">
    <location>
        <begin position="196"/>
        <end position="215"/>
    </location>
</feature>